<dbReference type="EMBL" id="WMBA01000043">
    <property type="protein sequence ID" value="MTD57070.1"/>
    <property type="molecule type" value="Genomic_DNA"/>
</dbReference>
<dbReference type="InterPro" id="IPR004360">
    <property type="entry name" value="Glyas_Fos-R_dOase_dom"/>
</dbReference>
<dbReference type="PANTHER" id="PTHR33993:SF10">
    <property type="entry name" value="CONSERVED PROTEIN"/>
    <property type="match status" value="1"/>
</dbReference>
<accession>A0A6N7Z7I3</accession>
<dbReference type="CDD" id="cd07247">
    <property type="entry name" value="SgaA_N_like"/>
    <property type="match status" value="2"/>
</dbReference>
<organism evidence="2 3">
    <name type="scientific">Amycolatopsis pithecellobii</name>
    <dbReference type="NCBI Taxonomy" id="664692"/>
    <lineage>
        <taxon>Bacteria</taxon>
        <taxon>Bacillati</taxon>
        <taxon>Actinomycetota</taxon>
        <taxon>Actinomycetes</taxon>
        <taxon>Pseudonocardiales</taxon>
        <taxon>Pseudonocardiaceae</taxon>
        <taxon>Amycolatopsis</taxon>
    </lineage>
</organism>
<reference evidence="2 3" key="1">
    <citation type="submission" date="2019-11" db="EMBL/GenBank/DDBJ databases">
        <title>Draft genome of Amycolatopsis RM579.</title>
        <authorList>
            <person name="Duangmal K."/>
            <person name="Mingma R."/>
        </authorList>
    </citation>
    <scope>NUCLEOTIDE SEQUENCE [LARGE SCALE GENOMIC DNA]</scope>
    <source>
        <strain evidence="2 3">RM579</strain>
    </source>
</reference>
<comment type="caution">
    <text evidence="2">The sequence shown here is derived from an EMBL/GenBank/DDBJ whole genome shotgun (WGS) entry which is preliminary data.</text>
</comment>
<dbReference type="InterPro" id="IPR029068">
    <property type="entry name" value="Glyas_Bleomycin-R_OHBP_Dase"/>
</dbReference>
<proteinExistence type="predicted"/>
<protein>
    <submittedName>
        <fullName evidence="2">VOC family protein</fullName>
    </submittedName>
</protein>
<keyword evidence="3" id="KW-1185">Reference proteome</keyword>
<evidence type="ECO:0000313" key="2">
    <source>
        <dbReference type="EMBL" id="MTD57070.1"/>
    </source>
</evidence>
<dbReference type="Proteomes" id="UP000440096">
    <property type="component" value="Unassembled WGS sequence"/>
</dbReference>
<evidence type="ECO:0000313" key="3">
    <source>
        <dbReference type="Proteomes" id="UP000440096"/>
    </source>
</evidence>
<sequence length="258" mass="27537">MTEVEKTGYDPGTPCWVDLTTPDIDGAARFYSELFGWEVIDQGSEYGGYRMCQLRGKPVAGMGPQQQPGMPPTWTSYVAVADANVTTKAVTAAGGQVYVEPMEVPGTGTMAIYADPGGAVFGGWQPGPFTGAALVNEPGTLSWNELVTRHPDAAADFYHAVFGWSANRQPMDGIEYTTWQLGDSPIAGMLPMDERWPAEAPPFWVIYFAVSGTDDIVASATRLGGTVMQEPTDVPVGRFAVVTDPAGAAFGVITLNRE</sequence>
<dbReference type="InterPro" id="IPR037523">
    <property type="entry name" value="VOC_core"/>
</dbReference>
<dbReference type="PROSITE" id="PS51819">
    <property type="entry name" value="VOC"/>
    <property type="match status" value="2"/>
</dbReference>
<dbReference type="Gene3D" id="3.10.180.10">
    <property type="entry name" value="2,3-Dihydroxybiphenyl 1,2-Dioxygenase, domain 1"/>
    <property type="match status" value="2"/>
</dbReference>
<dbReference type="InterPro" id="IPR052164">
    <property type="entry name" value="Anthracycline_SecMetBiosynth"/>
</dbReference>
<dbReference type="SUPFAM" id="SSF54593">
    <property type="entry name" value="Glyoxalase/Bleomycin resistance protein/Dihydroxybiphenyl dioxygenase"/>
    <property type="match status" value="2"/>
</dbReference>
<evidence type="ECO:0000259" key="1">
    <source>
        <dbReference type="PROSITE" id="PS51819"/>
    </source>
</evidence>
<gene>
    <name evidence="2" type="ORF">GKO32_24285</name>
</gene>
<dbReference type="PANTHER" id="PTHR33993">
    <property type="entry name" value="GLYOXALASE-RELATED"/>
    <property type="match status" value="1"/>
</dbReference>
<dbReference type="Pfam" id="PF00903">
    <property type="entry name" value="Glyoxalase"/>
    <property type="match status" value="2"/>
</dbReference>
<feature type="domain" description="VOC" evidence="1">
    <location>
        <begin position="13"/>
        <end position="126"/>
    </location>
</feature>
<dbReference type="AlphaFoldDB" id="A0A6N7Z7I3"/>
<name>A0A6N7Z7I3_9PSEU</name>
<feature type="domain" description="VOC" evidence="1">
    <location>
        <begin position="140"/>
        <end position="255"/>
    </location>
</feature>